<feature type="compositionally biased region" description="Polar residues" evidence="1">
    <location>
        <begin position="196"/>
        <end position="215"/>
    </location>
</feature>
<feature type="region of interest" description="Disordered" evidence="1">
    <location>
        <begin position="159"/>
        <end position="241"/>
    </location>
</feature>
<dbReference type="AlphaFoldDB" id="A0A0G0JG75"/>
<dbReference type="Proteomes" id="UP000034852">
    <property type="component" value="Unassembled WGS sequence"/>
</dbReference>
<feature type="compositionally biased region" description="Low complexity" evidence="1">
    <location>
        <begin position="217"/>
        <end position="230"/>
    </location>
</feature>
<dbReference type="EMBL" id="LBTH01000015">
    <property type="protein sequence ID" value="KKQ35794.1"/>
    <property type="molecule type" value="Genomic_DNA"/>
</dbReference>
<name>A0A0G0JG75_9BACT</name>
<organism evidence="2 3">
    <name type="scientific">candidate division WS6 bacterium GW2011_GWA2_37_6</name>
    <dbReference type="NCBI Taxonomy" id="1619087"/>
    <lineage>
        <taxon>Bacteria</taxon>
        <taxon>Candidatus Dojkabacteria</taxon>
    </lineage>
</organism>
<evidence type="ECO:0000256" key="1">
    <source>
        <dbReference type="SAM" id="MobiDB-lite"/>
    </source>
</evidence>
<comment type="caution">
    <text evidence="2">The sequence shown here is derived from an EMBL/GenBank/DDBJ whole genome shotgun (WGS) entry which is preliminary data.</text>
</comment>
<reference evidence="2 3" key="1">
    <citation type="journal article" date="2015" name="Nature">
        <title>rRNA introns, odd ribosomes, and small enigmatic genomes across a large radiation of phyla.</title>
        <authorList>
            <person name="Brown C.T."/>
            <person name="Hug L.A."/>
            <person name="Thomas B.C."/>
            <person name="Sharon I."/>
            <person name="Castelle C.J."/>
            <person name="Singh A."/>
            <person name="Wilkins M.J."/>
            <person name="Williams K.H."/>
            <person name="Banfield J.F."/>
        </authorList>
    </citation>
    <scope>NUCLEOTIDE SEQUENCE [LARGE SCALE GENOMIC DNA]</scope>
</reference>
<gene>
    <name evidence="2" type="ORF">US52_C0015G0003</name>
</gene>
<evidence type="ECO:0000313" key="3">
    <source>
        <dbReference type="Proteomes" id="UP000034852"/>
    </source>
</evidence>
<sequence length="241" mass="27477">MDQNTFYYIDPTVLGYLLNLVNNEDIEEAYLTYLAEYTKVVNAAVEGYLSESSMDEGKKQAIKNSLDQKLNDPNLSSQANQPPDYLLMKELDDPQLQERIKKTVNILNKALYLQYQGSLIPDRKNKLNEYLRETESRLKTDVQNTIKLVQIIEEYEKLKTQQPNQEVGQSQQTSSAMKEYQEFLKMQHGGTKPAEPSTTIPQPTQVEPNQPSIVTEQPVSQPQPTTQQPQPSQPPVNLTQS</sequence>
<proteinExistence type="predicted"/>
<accession>A0A0G0JG75</accession>
<evidence type="ECO:0000313" key="2">
    <source>
        <dbReference type="EMBL" id="KKQ35794.1"/>
    </source>
</evidence>
<feature type="compositionally biased region" description="Polar residues" evidence="1">
    <location>
        <begin position="160"/>
        <end position="176"/>
    </location>
</feature>
<protein>
    <submittedName>
        <fullName evidence="2">Uncharacterized protein</fullName>
    </submittedName>
</protein>